<feature type="region of interest" description="Disordered" evidence="7">
    <location>
        <begin position="45"/>
        <end position="64"/>
    </location>
</feature>
<dbReference type="InterPro" id="IPR001138">
    <property type="entry name" value="Zn2Cys6_DnaBD"/>
</dbReference>
<dbReference type="PANTHER" id="PTHR37534:SF7">
    <property type="entry name" value="TRANSCRIPTIONAL ACTIVATOR PROTEIN UGA3"/>
    <property type="match status" value="1"/>
</dbReference>
<evidence type="ECO:0000256" key="4">
    <source>
        <dbReference type="ARBA" id="ARBA00023125"/>
    </source>
</evidence>
<name>A0AAD9W8S9_PHOAM</name>
<dbReference type="CDD" id="cd00067">
    <property type="entry name" value="GAL4"/>
    <property type="match status" value="1"/>
</dbReference>
<keyword evidence="3" id="KW-0805">Transcription regulation</keyword>
<dbReference type="Pfam" id="PF00172">
    <property type="entry name" value="Zn_clus"/>
    <property type="match status" value="1"/>
</dbReference>
<feature type="domain" description="Zn(2)-C6 fungal-type" evidence="8">
    <location>
        <begin position="11"/>
        <end position="41"/>
    </location>
</feature>
<feature type="compositionally biased region" description="Polar residues" evidence="7">
    <location>
        <begin position="227"/>
        <end position="241"/>
    </location>
</feature>
<dbReference type="GO" id="GO:0000981">
    <property type="term" value="F:DNA-binding transcription factor activity, RNA polymerase II-specific"/>
    <property type="evidence" value="ECO:0007669"/>
    <property type="project" value="InterPro"/>
</dbReference>
<dbReference type="EMBL" id="JAUJFL010000001">
    <property type="protein sequence ID" value="KAK2613231.1"/>
    <property type="molecule type" value="Genomic_DNA"/>
</dbReference>
<organism evidence="9 10">
    <name type="scientific">Phomopsis amygdali</name>
    <name type="common">Fusicoccum amygdali</name>
    <dbReference type="NCBI Taxonomy" id="1214568"/>
    <lineage>
        <taxon>Eukaryota</taxon>
        <taxon>Fungi</taxon>
        <taxon>Dikarya</taxon>
        <taxon>Ascomycota</taxon>
        <taxon>Pezizomycotina</taxon>
        <taxon>Sordariomycetes</taxon>
        <taxon>Sordariomycetidae</taxon>
        <taxon>Diaporthales</taxon>
        <taxon>Diaporthaceae</taxon>
        <taxon>Diaporthe</taxon>
    </lineage>
</organism>
<evidence type="ECO:0000256" key="6">
    <source>
        <dbReference type="ARBA" id="ARBA00023242"/>
    </source>
</evidence>
<dbReference type="SMART" id="SM00066">
    <property type="entry name" value="GAL4"/>
    <property type="match status" value="1"/>
</dbReference>
<dbReference type="InterPro" id="IPR036864">
    <property type="entry name" value="Zn2-C6_fun-type_DNA-bd_sf"/>
</dbReference>
<dbReference type="GO" id="GO:0045944">
    <property type="term" value="P:positive regulation of transcription by RNA polymerase II"/>
    <property type="evidence" value="ECO:0007669"/>
    <property type="project" value="TreeGrafter"/>
</dbReference>
<proteinExistence type="predicted"/>
<evidence type="ECO:0000256" key="5">
    <source>
        <dbReference type="ARBA" id="ARBA00023163"/>
    </source>
</evidence>
<sequence length="628" mass="69171">MAQRRARNNNPCQPCKVAKRRCDLAIPRCARCTRQDLDCQVTKIRSSPQDIGDPSSASIASDLGSTSDRYGDQINAGLVDMMDTFFPAEQITDNDYSALPVPLASAFRGWNSMERTNEPNELQDASCCSVDGNPSLGSFDQMHSSLPGSRSTQDGGPPTAAAAAGQNKDERRLLWNVYTSQLVHSITAHQSDIANPLIDYLLPRALESSSFRSAILYLAFVMRSNQSRTNPSQHNTQTPLGQSDLPESSLGAHLENEALSEALPKANPPLSNSRSRGPPNANTSLNTLATLVILCTAYVASGNSQSLLVCLEQAFLLTKMLSNDFCSNEEFVFLVHYLGYIHTIAMLSPGEYGLNAPDFLTIFSKPGINHQGDLLKSDPNATFTPKVSLASGDFNADARSQRLERLAVEKIQQEIQTSCFGDITPTTGISNSVANLLYHVGRLSCLKVAIFSSQSANENQWFWGAFEADVEGLELRLGQMLRHRDSQSRILETFVQKLELLSDEHKDSQLQQAIDKTRYNDALVLCVRVILLAKVQNINTRDIRIPALTQRILSLCSLIENKSHTAGLLVFPLYTAGLYTNDPDSRSFIKQRLKLLSGRIVTDTEKLSQILETSWQNASDESAYDQDV</sequence>
<dbReference type="PROSITE" id="PS50048">
    <property type="entry name" value="ZN2_CY6_FUNGAL_2"/>
    <property type="match status" value="1"/>
</dbReference>
<comment type="subcellular location">
    <subcellularLocation>
        <location evidence="1">Nucleus</location>
    </subcellularLocation>
</comment>
<keyword evidence="10" id="KW-1185">Reference proteome</keyword>
<evidence type="ECO:0000313" key="9">
    <source>
        <dbReference type="EMBL" id="KAK2613231.1"/>
    </source>
</evidence>
<comment type="caution">
    <text evidence="9">The sequence shown here is derived from an EMBL/GenBank/DDBJ whole genome shotgun (WGS) entry which is preliminary data.</text>
</comment>
<feature type="compositionally biased region" description="Polar residues" evidence="7">
    <location>
        <begin position="138"/>
        <end position="154"/>
    </location>
</feature>
<dbReference type="InterPro" id="IPR021858">
    <property type="entry name" value="Fun_TF"/>
</dbReference>
<dbReference type="Proteomes" id="UP001265746">
    <property type="component" value="Unassembled WGS sequence"/>
</dbReference>
<accession>A0AAD9W8S9</accession>
<keyword evidence="6" id="KW-0539">Nucleus</keyword>
<dbReference type="GO" id="GO:0005634">
    <property type="term" value="C:nucleus"/>
    <property type="evidence" value="ECO:0007669"/>
    <property type="project" value="UniProtKB-SubCell"/>
</dbReference>
<evidence type="ECO:0000256" key="3">
    <source>
        <dbReference type="ARBA" id="ARBA00023015"/>
    </source>
</evidence>
<evidence type="ECO:0000256" key="1">
    <source>
        <dbReference type="ARBA" id="ARBA00004123"/>
    </source>
</evidence>
<feature type="region of interest" description="Disordered" evidence="7">
    <location>
        <begin position="227"/>
        <end position="248"/>
    </location>
</feature>
<dbReference type="PROSITE" id="PS00463">
    <property type="entry name" value="ZN2_CY6_FUNGAL_1"/>
    <property type="match status" value="1"/>
</dbReference>
<evidence type="ECO:0000256" key="2">
    <source>
        <dbReference type="ARBA" id="ARBA00022833"/>
    </source>
</evidence>
<dbReference type="AlphaFoldDB" id="A0AAD9W8S9"/>
<evidence type="ECO:0000313" key="10">
    <source>
        <dbReference type="Proteomes" id="UP001265746"/>
    </source>
</evidence>
<reference evidence="9" key="1">
    <citation type="submission" date="2023-06" db="EMBL/GenBank/DDBJ databases">
        <authorList>
            <person name="Noh H."/>
        </authorList>
    </citation>
    <scope>NUCLEOTIDE SEQUENCE</scope>
    <source>
        <strain evidence="9">DUCC20226</strain>
    </source>
</reference>
<keyword evidence="5" id="KW-0804">Transcription</keyword>
<feature type="region of interest" description="Disordered" evidence="7">
    <location>
        <begin position="138"/>
        <end position="166"/>
    </location>
</feature>
<dbReference type="GO" id="GO:0008270">
    <property type="term" value="F:zinc ion binding"/>
    <property type="evidence" value="ECO:0007669"/>
    <property type="project" value="InterPro"/>
</dbReference>
<protein>
    <recommendedName>
        <fullName evidence="8">Zn(2)-C6 fungal-type domain-containing protein</fullName>
    </recommendedName>
</protein>
<dbReference type="Pfam" id="PF11951">
    <property type="entry name" value="Fungal_trans_2"/>
    <property type="match status" value="1"/>
</dbReference>
<evidence type="ECO:0000259" key="8">
    <source>
        <dbReference type="PROSITE" id="PS50048"/>
    </source>
</evidence>
<gene>
    <name evidence="9" type="ORF">N8I77_000155</name>
</gene>
<dbReference type="Gene3D" id="4.10.240.10">
    <property type="entry name" value="Zn(2)-C6 fungal-type DNA-binding domain"/>
    <property type="match status" value="1"/>
</dbReference>
<evidence type="ECO:0000256" key="7">
    <source>
        <dbReference type="SAM" id="MobiDB-lite"/>
    </source>
</evidence>
<keyword evidence="4" id="KW-0238">DNA-binding</keyword>
<dbReference type="SUPFAM" id="SSF57701">
    <property type="entry name" value="Zn2/Cys6 DNA-binding domain"/>
    <property type="match status" value="1"/>
</dbReference>
<dbReference type="PANTHER" id="PTHR37534">
    <property type="entry name" value="TRANSCRIPTIONAL ACTIVATOR PROTEIN UGA3"/>
    <property type="match status" value="1"/>
</dbReference>
<dbReference type="GO" id="GO:0000976">
    <property type="term" value="F:transcription cis-regulatory region binding"/>
    <property type="evidence" value="ECO:0007669"/>
    <property type="project" value="TreeGrafter"/>
</dbReference>
<keyword evidence="2" id="KW-0862">Zinc</keyword>